<dbReference type="Pfam" id="PF14195">
    <property type="entry name" value="DUF4316"/>
    <property type="match status" value="1"/>
</dbReference>
<evidence type="ECO:0000313" key="3">
    <source>
        <dbReference type="EMBL" id="MBC8545219.1"/>
    </source>
</evidence>
<dbReference type="RefSeq" id="WP_249290233.1">
    <property type="nucleotide sequence ID" value="NZ_JACRSQ010000057.1"/>
</dbReference>
<feature type="domain" description="DUF4316" evidence="2">
    <location>
        <begin position="4"/>
        <end position="47"/>
    </location>
</feature>
<accession>A0A926DXH0</accession>
<protein>
    <submittedName>
        <fullName evidence="3">DUF4316 domain-containing protein</fullName>
    </submittedName>
</protein>
<dbReference type="AlphaFoldDB" id="A0A926DXH0"/>
<gene>
    <name evidence="3" type="ORF">H8730_16930</name>
</gene>
<dbReference type="Proteomes" id="UP000657006">
    <property type="component" value="Unassembled WGS sequence"/>
</dbReference>
<keyword evidence="4" id="KW-1185">Reference proteome</keyword>
<reference evidence="3" key="1">
    <citation type="submission" date="2020-08" db="EMBL/GenBank/DDBJ databases">
        <title>Genome public.</title>
        <authorList>
            <person name="Liu C."/>
            <person name="Sun Q."/>
        </authorList>
    </citation>
    <scope>NUCLEOTIDE SEQUENCE</scope>
    <source>
        <strain evidence="3">NSJ-32</strain>
    </source>
</reference>
<dbReference type="EMBL" id="JACRSQ010000057">
    <property type="protein sequence ID" value="MBC8545219.1"/>
    <property type="molecule type" value="Genomic_DNA"/>
</dbReference>
<comment type="caution">
    <text evidence="3">The sequence shown here is derived from an EMBL/GenBank/DDBJ whole genome shotgun (WGS) entry which is preliminary data.</text>
</comment>
<dbReference type="InterPro" id="IPR025465">
    <property type="entry name" value="DUF4316"/>
</dbReference>
<name>A0A926DXH0_9FIRM</name>
<feature type="compositionally biased region" description="Basic and acidic residues" evidence="1">
    <location>
        <begin position="38"/>
        <end position="47"/>
    </location>
</feature>
<proteinExistence type="predicted"/>
<evidence type="ECO:0000256" key="1">
    <source>
        <dbReference type="SAM" id="MobiDB-lite"/>
    </source>
</evidence>
<evidence type="ECO:0000313" key="4">
    <source>
        <dbReference type="Proteomes" id="UP000657006"/>
    </source>
</evidence>
<sequence>MEQKNNPMKTAELSAEQNTNMIDGILNNLPLCAPSPVPEEKPLDKVKPPTRKSRTWERER</sequence>
<feature type="region of interest" description="Disordered" evidence="1">
    <location>
        <begin position="33"/>
        <end position="60"/>
    </location>
</feature>
<evidence type="ECO:0000259" key="2">
    <source>
        <dbReference type="Pfam" id="PF14195"/>
    </source>
</evidence>
<organism evidence="3 4">
    <name type="scientific">Bianquea renquensis</name>
    <dbReference type="NCBI Taxonomy" id="2763661"/>
    <lineage>
        <taxon>Bacteria</taxon>
        <taxon>Bacillati</taxon>
        <taxon>Bacillota</taxon>
        <taxon>Clostridia</taxon>
        <taxon>Eubacteriales</taxon>
        <taxon>Bianqueaceae</taxon>
        <taxon>Bianquea</taxon>
    </lineage>
</organism>